<organism evidence="7 8">
    <name type="scientific">Betta splendens</name>
    <name type="common">Siamese fighting fish</name>
    <dbReference type="NCBI Taxonomy" id="158456"/>
    <lineage>
        <taxon>Eukaryota</taxon>
        <taxon>Metazoa</taxon>
        <taxon>Chordata</taxon>
        <taxon>Craniata</taxon>
        <taxon>Vertebrata</taxon>
        <taxon>Euteleostomi</taxon>
        <taxon>Actinopterygii</taxon>
        <taxon>Neopterygii</taxon>
        <taxon>Teleostei</taxon>
        <taxon>Neoteleostei</taxon>
        <taxon>Acanthomorphata</taxon>
        <taxon>Anabantaria</taxon>
        <taxon>Anabantiformes</taxon>
        <taxon>Anabantoidei</taxon>
        <taxon>Osphronemidae</taxon>
        <taxon>Betta</taxon>
    </lineage>
</organism>
<name>A0A6P7N9R5_BETSP</name>
<keyword evidence="7" id="KW-1185">Reference proteome</keyword>
<keyword evidence="2 5" id="KW-0808">Transferase</keyword>
<evidence type="ECO:0000313" key="8">
    <source>
        <dbReference type="RefSeq" id="XP_029014589.1"/>
    </source>
</evidence>
<dbReference type="InParanoid" id="A0A6P7N9R5"/>
<protein>
    <recommendedName>
        <fullName evidence="5">Sulfurtransferase</fullName>
    </recommendedName>
</protein>
<reference evidence="8" key="1">
    <citation type="submission" date="2025-08" db="UniProtKB">
        <authorList>
            <consortium name="RefSeq"/>
        </authorList>
    </citation>
    <scope>IDENTIFICATION</scope>
</reference>
<dbReference type="FunFam" id="3.40.250.10:FF:000001">
    <property type="entry name" value="Sulfurtransferase"/>
    <property type="match status" value="1"/>
</dbReference>
<dbReference type="GeneID" id="114860275"/>
<feature type="domain" description="Rhodanese" evidence="6">
    <location>
        <begin position="172"/>
        <end position="286"/>
    </location>
</feature>
<accession>A0A6P7N9R5</accession>
<evidence type="ECO:0000256" key="1">
    <source>
        <dbReference type="ARBA" id="ARBA00004173"/>
    </source>
</evidence>
<dbReference type="CDD" id="cd01449">
    <property type="entry name" value="TST_Repeat_2"/>
    <property type="match status" value="1"/>
</dbReference>
<dbReference type="GO" id="GO:0004792">
    <property type="term" value="F:thiosulfate-cyanide sulfurtransferase activity"/>
    <property type="evidence" value="ECO:0007669"/>
    <property type="project" value="InterPro"/>
</dbReference>
<proteinExistence type="predicted"/>
<dbReference type="CDD" id="cd01448">
    <property type="entry name" value="TST_Repeat_1"/>
    <property type="match status" value="1"/>
</dbReference>
<dbReference type="Proteomes" id="UP000515150">
    <property type="component" value="Chromosome 8"/>
</dbReference>
<dbReference type="AlphaFoldDB" id="A0A6P7N9R5"/>
<evidence type="ECO:0000256" key="2">
    <source>
        <dbReference type="ARBA" id="ARBA00022679"/>
    </source>
</evidence>
<dbReference type="SUPFAM" id="SSF52821">
    <property type="entry name" value="Rhodanese/Cell cycle control phosphatase"/>
    <property type="match status" value="2"/>
</dbReference>
<dbReference type="PANTHER" id="PTHR11364:SF27">
    <property type="entry name" value="SULFURTRANSFERASE"/>
    <property type="match status" value="1"/>
</dbReference>
<dbReference type="KEGG" id="bspl:114860275"/>
<dbReference type="PROSITE" id="PS00683">
    <property type="entry name" value="RHODANESE_2"/>
    <property type="match status" value="1"/>
</dbReference>
<dbReference type="InterPro" id="IPR036873">
    <property type="entry name" value="Rhodanese-like_dom_sf"/>
</dbReference>
<comment type="subcellular location">
    <subcellularLocation>
        <location evidence="1">Mitochondrion</location>
    </subcellularLocation>
</comment>
<evidence type="ECO:0000259" key="6">
    <source>
        <dbReference type="PROSITE" id="PS50206"/>
    </source>
</evidence>
<dbReference type="Gene3D" id="3.40.250.10">
    <property type="entry name" value="Rhodanese-like domain"/>
    <property type="match status" value="2"/>
</dbReference>
<keyword evidence="3" id="KW-0677">Repeat</keyword>
<dbReference type="FunFam" id="3.40.250.10:FF:000008">
    <property type="entry name" value="Sulfurtransferase"/>
    <property type="match status" value="1"/>
</dbReference>
<dbReference type="InterPro" id="IPR001307">
    <property type="entry name" value="Thiosulphate_STrfase_CS"/>
</dbReference>
<dbReference type="GO" id="GO:0005739">
    <property type="term" value="C:mitochondrion"/>
    <property type="evidence" value="ECO:0007669"/>
    <property type="project" value="UniProtKB-SubCell"/>
</dbReference>
<keyword evidence="4" id="KW-0496">Mitochondrion</keyword>
<evidence type="ECO:0000256" key="4">
    <source>
        <dbReference type="ARBA" id="ARBA00023128"/>
    </source>
</evidence>
<dbReference type="PANTHER" id="PTHR11364">
    <property type="entry name" value="THIOSULFATE SULFERTANSFERASE"/>
    <property type="match status" value="1"/>
</dbReference>
<dbReference type="InterPro" id="IPR045078">
    <property type="entry name" value="TST/MPST-like"/>
</dbReference>
<evidence type="ECO:0000256" key="3">
    <source>
        <dbReference type="ARBA" id="ARBA00022737"/>
    </source>
</evidence>
<sequence>MATPTPSLVSVQWLANAFRQNLVGPKLRILDASWFLPVMRRDAKAEFAQRHLAGACFFDIEECRDKSSAFDHMLPTSSAFSTYVGDLGIGDDAHVVVYDASDFGSFTAPRVWWMFRVFGHSAVSVLDGGLKNWLDEGFPVTAEFSRPERADFHATLNRACVKSYEDVLDNIRTRQAQVVDVRTPGRFRGIEPEPREDILPGHFLGATNIPFTAFLDASGKELGTEDLSGLFRRAGIDLGRPLWATCGSGVTACHVVLAAHLLSQPEVCIYDGSWYEWFQRAPPELIITEGEGKTV</sequence>
<evidence type="ECO:0000256" key="5">
    <source>
        <dbReference type="RuleBase" id="RU000507"/>
    </source>
</evidence>
<dbReference type="OrthoDB" id="270167at2759"/>
<dbReference type="SMART" id="SM00450">
    <property type="entry name" value="RHOD"/>
    <property type="match status" value="2"/>
</dbReference>
<gene>
    <name evidence="8" type="primary">mpst</name>
</gene>
<dbReference type="PROSITE" id="PS50206">
    <property type="entry name" value="RHODANESE_3"/>
    <property type="match status" value="2"/>
</dbReference>
<evidence type="ECO:0000313" key="7">
    <source>
        <dbReference type="Proteomes" id="UP000515150"/>
    </source>
</evidence>
<dbReference type="Pfam" id="PF00581">
    <property type="entry name" value="Rhodanese"/>
    <property type="match status" value="2"/>
</dbReference>
<dbReference type="RefSeq" id="XP_029014589.1">
    <property type="nucleotide sequence ID" value="XM_029158756.3"/>
</dbReference>
<dbReference type="InterPro" id="IPR001763">
    <property type="entry name" value="Rhodanese-like_dom"/>
</dbReference>
<dbReference type="CTD" id="4357"/>
<feature type="domain" description="Rhodanese" evidence="6">
    <location>
        <begin position="23"/>
        <end position="142"/>
    </location>
</feature>